<protein>
    <submittedName>
        <fullName evidence="2">(wild Malaysian banana) hypothetical protein</fullName>
    </submittedName>
</protein>
<dbReference type="AlphaFoldDB" id="A0A8D6ZWH4"/>
<name>A0A8D6ZWH4_MUSAM</name>
<evidence type="ECO:0000313" key="2">
    <source>
        <dbReference type="EMBL" id="CAG1837707.1"/>
    </source>
</evidence>
<evidence type="ECO:0000256" key="1">
    <source>
        <dbReference type="SAM" id="MobiDB-lite"/>
    </source>
</evidence>
<feature type="compositionally biased region" description="Low complexity" evidence="1">
    <location>
        <begin position="72"/>
        <end position="87"/>
    </location>
</feature>
<proteinExistence type="predicted"/>
<dbReference type="EMBL" id="HG996470">
    <property type="protein sequence ID" value="CAG1837707.1"/>
    <property type="molecule type" value="Genomic_DNA"/>
</dbReference>
<reference evidence="2" key="1">
    <citation type="submission" date="2021-03" db="EMBL/GenBank/DDBJ databases">
        <authorList>
            <consortium name="Genoscope - CEA"/>
            <person name="William W."/>
        </authorList>
    </citation>
    <scope>NUCLEOTIDE SEQUENCE</scope>
    <source>
        <strain evidence="2">Doubled-haploid Pahang</strain>
    </source>
</reference>
<sequence length="95" mass="9997">MALNQFNHPRCSFLPILLPNLSSFLPISISSSSSESESESSSSALFFLCSLFFLVLLLSPSHSVAKGHSIRPSLPSASDPASTSPPLGSGIMSFP</sequence>
<organism evidence="2">
    <name type="scientific">Musa acuminata subsp. malaccensis</name>
    <name type="common">Wild banana</name>
    <name type="synonym">Musa malaccensis</name>
    <dbReference type="NCBI Taxonomy" id="214687"/>
    <lineage>
        <taxon>Eukaryota</taxon>
        <taxon>Viridiplantae</taxon>
        <taxon>Streptophyta</taxon>
        <taxon>Embryophyta</taxon>
        <taxon>Tracheophyta</taxon>
        <taxon>Spermatophyta</taxon>
        <taxon>Magnoliopsida</taxon>
        <taxon>Liliopsida</taxon>
        <taxon>Zingiberales</taxon>
        <taxon>Musaceae</taxon>
        <taxon>Musa</taxon>
    </lineage>
</organism>
<accession>A0A8D6ZWH4</accession>
<feature type="region of interest" description="Disordered" evidence="1">
    <location>
        <begin position="65"/>
        <end position="95"/>
    </location>
</feature>
<gene>
    <name evidence="2" type="ORF">GSMUA_258840.1</name>
</gene>